<evidence type="ECO:0000313" key="8">
    <source>
        <dbReference type="EMBL" id="AIZ46905.1"/>
    </source>
</evidence>
<dbReference type="CDD" id="cd03192">
    <property type="entry name" value="GST_C_Sigma_like"/>
    <property type="match status" value="1"/>
</dbReference>
<reference evidence="8" key="1">
    <citation type="submission" date="2014-08" db="EMBL/GenBank/DDBJ databases">
        <title>Glutathione S-transferase genes in the rice leaf folder, Cnaphalocrocis medinalis.</title>
        <authorList>
            <person name="Liu S."/>
        </authorList>
    </citation>
    <scope>NUCLEOTIDE SEQUENCE</scope>
    <source>
        <strain evidence="8">HF</strain>
    </source>
</reference>
<dbReference type="EC" id="2.5.1.18" evidence="2"/>
<dbReference type="PROSITE" id="PS50404">
    <property type="entry name" value="GST_NTER"/>
    <property type="match status" value="1"/>
</dbReference>
<dbReference type="FunFam" id="1.20.1050.10:FF:000030">
    <property type="entry name" value="Glutathione S-transferase S1"/>
    <property type="match status" value="1"/>
</dbReference>
<protein>
    <recommendedName>
        <fullName evidence="2">glutathione transferase</fullName>
        <ecNumber evidence="2">2.5.1.18</ecNumber>
    </recommendedName>
</protein>
<evidence type="ECO:0000256" key="3">
    <source>
        <dbReference type="ARBA" id="ARBA00022679"/>
    </source>
</evidence>
<proteinExistence type="evidence at transcript level"/>
<comment type="subunit">
    <text evidence="1">Homodimer.</text>
</comment>
<evidence type="ECO:0000256" key="5">
    <source>
        <dbReference type="ARBA" id="ARBA00047960"/>
    </source>
</evidence>
<evidence type="ECO:0000256" key="1">
    <source>
        <dbReference type="ARBA" id="ARBA00011738"/>
    </source>
</evidence>
<dbReference type="GO" id="GO:0004364">
    <property type="term" value="F:glutathione transferase activity"/>
    <property type="evidence" value="ECO:0007669"/>
    <property type="project" value="UniProtKB-EC"/>
</dbReference>
<comment type="similarity">
    <text evidence="4">Belongs to the GST superfamily. Sigma family.</text>
</comment>
<feature type="domain" description="GST N-terminal" evidence="6">
    <location>
        <begin position="2"/>
        <end position="79"/>
    </location>
</feature>
<dbReference type="EMBL" id="KM433693">
    <property type="protein sequence ID" value="AIZ46905.1"/>
    <property type="molecule type" value="mRNA"/>
</dbReference>
<dbReference type="PANTHER" id="PTHR11571:SF224">
    <property type="entry name" value="HEMATOPOIETIC PROSTAGLANDIN D SYNTHASE"/>
    <property type="match status" value="1"/>
</dbReference>
<dbReference type="SFLD" id="SFLDS00019">
    <property type="entry name" value="Glutathione_Transferase_(cytos"/>
    <property type="match status" value="1"/>
</dbReference>
<dbReference type="Pfam" id="PF02798">
    <property type="entry name" value="GST_N"/>
    <property type="match status" value="1"/>
</dbReference>
<accession>A0A0A7KLG0</accession>
<feature type="domain" description="GST C-terminal" evidence="7">
    <location>
        <begin position="81"/>
        <end position="204"/>
    </location>
</feature>
<dbReference type="SUPFAM" id="SSF52833">
    <property type="entry name" value="Thioredoxin-like"/>
    <property type="match status" value="1"/>
</dbReference>
<dbReference type="InterPro" id="IPR036249">
    <property type="entry name" value="Thioredoxin-like_sf"/>
</dbReference>
<evidence type="ECO:0000256" key="4">
    <source>
        <dbReference type="ARBA" id="ARBA00038317"/>
    </source>
</evidence>
<evidence type="ECO:0000259" key="7">
    <source>
        <dbReference type="PROSITE" id="PS50405"/>
    </source>
</evidence>
<dbReference type="InterPro" id="IPR040079">
    <property type="entry name" value="Glutathione_S-Trfase"/>
</dbReference>
<dbReference type="GO" id="GO:0004602">
    <property type="term" value="F:glutathione peroxidase activity"/>
    <property type="evidence" value="ECO:0007669"/>
    <property type="project" value="UniProtKB-ARBA"/>
</dbReference>
<dbReference type="SFLD" id="SFLDG00363">
    <property type="entry name" value="AMPS_(cytGST):_Alpha-__Mu-__Pi"/>
    <property type="match status" value="1"/>
</dbReference>
<dbReference type="Gene3D" id="3.40.30.10">
    <property type="entry name" value="Glutaredoxin"/>
    <property type="match status" value="1"/>
</dbReference>
<dbReference type="PROSITE" id="PS50405">
    <property type="entry name" value="GST_CTER"/>
    <property type="match status" value="1"/>
</dbReference>
<organism evidence="8">
    <name type="scientific">Cnaphalocrocis medinalis</name>
    <name type="common">Rice leaffolder moth</name>
    <dbReference type="NCBI Taxonomy" id="437488"/>
    <lineage>
        <taxon>Eukaryota</taxon>
        <taxon>Metazoa</taxon>
        <taxon>Ecdysozoa</taxon>
        <taxon>Arthropoda</taxon>
        <taxon>Hexapoda</taxon>
        <taxon>Insecta</taxon>
        <taxon>Pterygota</taxon>
        <taxon>Neoptera</taxon>
        <taxon>Endopterygota</taxon>
        <taxon>Lepidoptera</taxon>
        <taxon>Glossata</taxon>
        <taxon>Ditrysia</taxon>
        <taxon>Pyraloidea</taxon>
        <taxon>Crambidae</taxon>
        <taxon>Pyraustinae</taxon>
        <taxon>Cnaphalocrocis</taxon>
    </lineage>
</organism>
<dbReference type="CDD" id="cd03039">
    <property type="entry name" value="GST_N_Sigma_like"/>
    <property type="match status" value="1"/>
</dbReference>
<dbReference type="InterPro" id="IPR004046">
    <property type="entry name" value="GST_C"/>
</dbReference>
<dbReference type="AlphaFoldDB" id="A0A0A7KLG0"/>
<dbReference type="FunFam" id="3.40.30.10:FF:000035">
    <property type="entry name" value="hematopoietic prostaglandin D synthase"/>
    <property type="match status" value="1"/>
</dbReference>
<comment type="catalytic activity">
    <reaction evidence="5">
        <text>RX + glutathione = an S-substituted glutathione + a halide anion + H(+)</text>
        <dbReference type="Rhea" id="RHEA:16437"/>
        <dbReference type="ChEBI" id="CHEBI:15378"/>
        <dbReference type="ChEBI" id="CHEBI:16042"/>
        <dbReference type="ChEBI" id="CHEBI:17792"/>
        <dbReference type="ChEBI" id="CHEBI:57925"/>
        <dbReference type="ChEBI" id="CHEBI:90779"/>
        <dbReference type="EC" id="2.5.1.18"/>
    </reaction>
</comment>
<dbReference type="SUPFAM" id="SSF47616">
    <property type="entry name" value="GST C-terminal domain-like"/>
    <property type="match status" value="1"/>
</dbReference>
<dbReference type="PANTHER" id="PTHR11571">
    <property type="entry name" value="GLUTATHIONE S-TRANSFERASE"/>
    <property type="match status" value="1"/>
</dbReference>
<dbReference type="SFLD" id="SFLDG01205">
    <property type="entry name" value="AMPS.1"/>
    <property type="match status" value="1"/>
</dbReference>
<keyword evidence="3 8" id="KW-0808">Transferase</keyword>
<evidence type="ECO:0000256" key="2">
    <source>
        <dbReference type="ARBA" id="ARBA00012452"/>
    </source>
</evidence>
<sequence length="204" mass="23088">MPKVVFSYFPVKALGESGRLLLAYGGQDFEDNRVTPDKWPEYKPSTPFGQMPVLEIDGKKYTQSVAIARYLGRKYGLVGADAEQDFEIDQNVDFINDIRAKAATVHYEADEALKKKKHEDFSKNFYPVLLGKLNDIVEKNNGHIALGKLTWGDFVFAGMYDYLKAMLASDDIDQRYPALKRVAEHVYALPQLQAYLAKAPKTEI</sequence>
<name>A0A0A7KLG0_CNAME</name>
<dbReference type="Gene3D" id="1.20.1050.10">
    <property type="match status" value="1"/>
</dbReference>
<dbReference type="Pfam" id="PF14497">
    <property type="entry name" value="GST_C_3"/>
    <property type="match status" value="1"/>
</dbReference>
<dbReference type="GO" id="GO:0006749">
    <property type="term" value="P:glutathione metabolic process"/>
    <property type="evidence" value="ECO:0007669"/>
    <property type="project" value="TreeGrafter"/>
</dbReference>
<dbReference type="InterPro" id="IPR010987">
    <property type="entry name" value="Glutathione-S-Trfase_C-like"/>
</dbReference>
<evidence type="ECO:0000259" key="6">
    <source>
        <dbReference type="PROSITE" id="PS50404"/>
    </source>
</evidence>
<dbReference type="InterPro" id="IPR050213">
    <property type="entry name" value="GST_superfamily"/>
</dbReference>
<dbReference type="InterPro" id="IPR004045">
    <property type="entry name" value="Glutathione_S-Trfase_N"/>
</dbReference>
<dbReference type="InterPro" id="IPR036282">
    <property type="entry name" value="Glutathione-S-Trfase_C_sf"/>
</dbReference>